<protein>
    <submittedName>
        <fullName evidence="2">Uncharacterized protein</fullName>
    </submittedName>
</protein>
<evidence type="ECO:0000313" key="3">
    <source>
        <dbReference type="Proteomes" id="UP000525652"/>
    </source>
</evidence>
<dbReference type="AlphaFoldDB" id="A0A7X1B4M1"/>
<dbReference type="Proteomes" id="UP000525652">
    <property type="component" value="Unassembled WGS sequence"/>
</dbReference>
<sequence>MQAIRNAPQIDPRIAERVEHFLYRVPEEHYDFEINPNDRQNLIQHPPKTTTFTQYAAN</sequence>
<name>A0A7X1B4M1_9BACT</name>
<organism evidence="2 3">
    <name type="scientific">Puniceicoccus vermicola</name>
    <dbReference type="NCBI Taxonomy" id="388746"/>
    <lineage>
        <taxon>Bacteria</taxon>
        <taxon>Pseudomonadati</taxon>
        <taxon>Verrucomicrobiota</taxon>
        <taxon>Opitutia</taxon>
        <taxon>Puniceicoccales</taxon>
        <taxon>Puniceicoccaceae</taxon>
        <taxon>Puniceicoccus</taxon>
    </lineage>
</organism>
<keyword evidence="3" id="KW-1185">Reference proteome</keyword>
<evidence type="ECO:0000313" key="2">
    <source>
        <dbReference type="EMBL" id="MBC2604423.1"/>
    </source>
</evidence>
<proteinExistence type="predicted"/>
<feature type="region of interest" description="Disordered" evidence="1">
    <location>
        <begin position="38"/>
        <end position="58"/>
    </location>
</feature>
<reference evidence="2 3" key="1">
    <citation type="submission" date="2020-07" db="EMBL/GenBank/DDBJ databases">
        <authorList>
            <person name="Feng X."/>
        </authorList>
    </citation>
    <scope>NUCLEOTIDE SEQUENCE [LARGE SCALE GENOMIC DNA]</scope>
    <source>
        <strain evidence="2 3">JCM14086</strain>
    </source>
</reference>
<gene>
    <name evidence="2" type="ORF">H5P30_21795</name>
</gene>
<dbReference type="EMBL" id="JACHVA010000143">
    <property type="protein sequence ID" value="MBC2604423.1"/>
    <property type="molecule type" value="Genomic_DNA"/>
</dbReference>
<evidence type="ECO:0000256" key="1">
    <source>
        <dbReference type="SAM" id="MobiDB-lite"/>
    </source>
</evidence>
<accession>A0A7X1B4M1</accession>
<comment type="caution">
    <text evidence="2">The sequence shown here is derived from an EMBL/GenBank/DDBJ whole genome shotgun (WGS) entry which is preliminary data.</text>
</comment>
<dbReference type="RefSeq" id="WP_185695032.1">
    <property type="nucleotide sequence ID" value="NZ_JACHVA010000143.1"/>
</dbReference>